<dbReference type="InterPro" id="IPR035965">
    <property type="entry name" value="PAS-like_dom_sf"/>
</dbReference>
<dbReference type="GO" id="GO:0000155">
    <property type="term" value="F:phosphorelay sensor kinase activity"/>
    <property type="evidence" value="ECO:0007669"/>
    <property type="project" value="InterPro"/>
</dbReference>
<dbReference type="SUPFAM" id="SSF55785">
    <property type="entry name" value="PYP-like sensor domain (PAS domain)"/>
    <property type="match status" value="1"/>
</dbReference>
<feature type="domain" description="PAS" evidence="5">
    <location>
        <begin position="57"/>
        <end position="105"/>
    </location>
</feature>
<feature type="domain" description="PAC" evidence="6">
    <location>
        <begin position="108"/>
        <end position="159"/>
    </location>
</feature>
<name>A0A485LUR9_9ZZZZ</name>
<protein>
    <submittedName>
        <fullName evidence="7">Oxygen sensor histidine kinase NreB</fullName>
        <ecNumber evidence="7">2.7.13.3</ecNumber>
    </submittedName>
</protein>
<evidence type="ECO:0000259" key="5">
    <source>
        <dbReference type="PROSITE" id="PS50112"/>
    </source>
</evidence>
<dbReference type="SMART" id="SM00091">
    <property type="entry name" value="PAS"/>
    <property type="match status" value="1"/>
</dbReference>
<dbReference type="InterPro" id="IPR005467">
    <property type="entry name" value="His_kinase_dom"/>
</dbReference>
<dbReference type="EC" id="2.7.13.3" evidence="7"/>
<evidence type="ECO:0000256" key="1">
    <source>
        <dbReference type="ARBA" id="ARBA00022679"/>
    </source>
</evidence>
<proteinExistence type="predicted"/>
<dbReference type="SUPFAM" id="SSF55874">
    <property type="entry name" value="ATPase domain of HSP90 chaperone/DNA topoisomerase II/histidine kinase"/>
    <property type="match status" value="1"/>
</dbReference>
<dbReference type="Gene3D" id="3.30.565.10">
    <property type="entry name" value="Histidine kinase-like ATPase, C-terminal domain"/>
    <property type="match status" value="1"/>
</dbReference>
<dbReference type="InterPro" id="IPR000014">
    <property type="entry name" value="PAS"/>
</dbReference>
<organism evidence="7">
    <name type="scientific">anaerobic digester metagenome</name>
    <dbReference type="NCBI Taxonomy" id="1263854"/>
    <lineage>
        <taxon>unclassified sequences</taxon>
        <taxon>metagenomes</taxon>
        <taxon>ecological metagenomes</taxon>
    </lineage>
</organism>
<dbReference type="Pfam" id="PF02518">
    <property type="entry name" value="HATPase_c"/>
    <property type="match status" value="1"/>
</dbReference>
<reference evidence="7" key="1">
    <citation type="submission" date="2019-03" db="EMBL/GenBank/DDBJ databases">
        <authorList>
            <person name="Hao L."/>
        </authorList>
    </citation>
    <scope>NUCLEOTIDE SEQUENCE</scope>
</reference>
<dbReference type="NCBIfam" id="TIGR00229">
    <property type="entry name" value="sensory_box"/>
    <property type="match status" value="1"/>
</dbReference>
<dbReference type="Gene3D" id="1.20.5.1930">
    <property type="match status" value="1"/>
</dbReference>
<dbReference type="InterPro" id="IPR003594">
    <property type="entry name" value="HATPase_dom"/>
</dbReference>
<dbReference type="InterPro" id="IPR036890">
    <property type="entry name" value="HATPase_C_sf"/>
</dbReference>
<keyword evidence="3" id="KW-0175">Coiled coil</keyword>
<dbReference type="CDD" id="cd16917">
    <property type="entry name" value="HATPase_UhpB-NarQ-NarX-like"/>
    <property type="match status" value="1"/>
</dbReference>
<dbReference type="PROSITE" id="PS50109">
    <property type="entry name" value="HIS_KIN"/>
    <property type="match status" value="1"/>
</dbReference>
<evidence type="ECO:0000256" key="3">
    <source>
        <dbReference type="SAM" id="Coils"/>
    </source>
</evidence>
<feature type="domain" description="Histidine kinase" evidence="4">
    <location>
        <begin position="185"/>
        <end position="377"/>
    </location>
</feature>
<dbReference type="Pfam" id="PF13426">
    <property type="entry name" value="PAS_9"/>
    <property type="match status" value="1"/>
</dbReference>
<dbReference type="Pfam" id="PF07730">
    <property type="entry name" value="HisKA_3"/>
    <property type="match status" value="1"/>
</dbReference>
<dbReference type="PANTHER" id="PTHR24421">
    <property type="entry name" value="NITRATE/NITRITE SENSOR PROTEIN NARX-RELATED"/>
    <property type="match status" value="1"/>
</dbReference>
<accession>A0A485LUR9</accession>
<dbReference type="Gene3D" id="3.30.450.20">
    <property type="entry name" value="PAS domain"/>
    <property type="match status" value="1"/>
</dbReference>
<feature type="coiled-coil region" evidence="3">
    <location>
        <begin position="147"/>
        <end position="177"/>
    </location>
</feature>
<dbReference type="PANTHER" id="PTHR24421:SF59">
    <property type="entry name" value="OXYGEN SENSOR HISTIDINE KINASE NREB"/>
    <property type="match status" value="1"/>
</dbReference>
<gene>
    <name evidence="7" type="primary">nreB</name>
    <name evidence="7" type="ORF">SCFA_1010012</name>
</gene>
<evidence type="ECO:0000259" key="4">
    <source>
        <dbReference type="PROSITE" id="PS50109"/>
    </source>
</evidence>
<dbReference type="PROSITE" id="PS50112">
    <property type="entry name" value="PAS"/>
    <property type="match status" value="1"/>
</dbReference>
<evidence type="ECO:0000256" key="2">
    <source>
        <dbReference type="ARBA" id="ARBA00022777"/>
    </source>
</evidence>
<dbReference type="InterPro" id="IPR050482">
    <property type="entry name" value="Sensor_HK_TwoCompSys"/>
</dbReference>
<sequence length="381" mass="43568">MEKVASMILNERLDALGESLDSIGQEAAREHLLELAALESSILDAVPQAIVGLHKRRIIFANNAIKETFGWNREELIGKSVTLLYRNQEESEEIARYFYSTLKRQRTFVNEFYCRHKDGRDILCRMRAARIGDRLTERRIVVTYEDITEKRRAEEELRRSHQQLRELSAHLQSVREKECARIAREIHDELGQSLTALQMDVTWLGTQLPAGCSHLAEKTKRMEQLVQATIESVHRIITELRPIMLDDLGLAAAIEWQAAEFQNRSGIECHVFVDCRDDYIQKDLASAVFRIFQETLTNVARHSRATAVWARLTQEKGVLNLQVTDNGKGITRKQAEDPRSFGIVGIRERVSLWNGCMRITGSKNKGTTVSIQIPICEEARA</sequence>
<dbReference type="PROSITE" id="PS50113">
    <property type="entry name" value="PAC"/>
    <property type="match status" value="1"/>
</dbReference>
<evidence type="ECO:0000313" key="7">
    <source>
        <dbReference type="EMBL" id="VFU11283.1"/>
    </source>
</evidence>
<dbReference type="CDD" id="cd00130">
    <property type="entry name" value="PAS"/>
    <property type="match status" value="1"/>
</dbReference>
<keyword evidence="1 7" id="KW-0808">Transferase</keyword>
<dbReference type="InterPro" id="IPR000700">
    <property type="entry name" value="PAS-assoc_C"/>
</dbReference>
<dbReference type="AlphaFoldDB" id="A0A485LUR9"/>
<keyword evidence="2 7" id="KW-0418">Kinase</keyword>
<dbReference type="GO" id="GO:0016020">
    <property type="term" value="C:membrane"/>
    <property type="evidence" value="ECO:0007669"/>
    <property type="project" value="InterPro"/>
</dbReference>
<dbReference type="EMBL" id="CAADRM010000004">
    <property type="protein sequence ID" value="VFU11283.1"/>
    <property type="molecule type" value="Genomic_DNA"/>
</dbReference>
<dbReference type="InterPro" id="IPR011712">
    <property type="entry name" value="Sig_transdc_His_kin_sub3_dim/P"/>
</dbReference>
<evidence type="ECO:0000259" key="6">
    <source>
        <dbReference type="PROSITE" id="PS50113"/>
    </source>
</evidence>
<dbReference type="GO" id="GO:0046983">
    <property type="term" value="F:protein dimerization activity"/>
    <property type="evidence" value="ECO:0007669"/>
    <property type="project" value="InterPro"/>
</dbReference>